<evidence type="ECO:0000313" key="5">
    <source>
        <dbReference type="Proteomes" id="UP000750711"/>
    </source>
</evidence>
<reference evidence="4" key="1">
    <citation type="submission" date="2021-03" db="EMBL/GenBank/DDBJ databases">
        <title>Comparative genomics and phylogenomic investigation of the class Geoglossomycetes provide insights into ecological specialization and systematics.</title>
        <authorList>
            <person name="Melie T."/>
            <person name="Pirro S."/>
            <person name="Miller A.N."/>
            <person name="Quandt A."/>
        </authorList>
    </citation>
    <scope>NUCLEOTIDE SEQUENCE</scope>
    <source>
        <strain evidence="4">CAQ_001_2017</strain>
    </source>
</reference>
<keyword evidence="5" id="KW-1185">Reference proteome</keyword>
<evidence type="ECO:0000256" key="3">
    <source>
        <dbReference type="SAM" id="SignalP"/>
    </source>
</evidence>
<sequence>MNHLFLLVLSVPLLATADPQCYYPNGLVALDYAYVPCQGTTFSSCCIPSEGDVCLSNGLCYYSKGQYPFRGACTDKTWTSDACPKYCISTNPKVWQALTSCGGDQYCCPTSSSSPGTCCTNSTGVFTVEPGFVNNDFGQVGISVPGTATATSKSSSTTSSTSSSSTFTTSPTSTPAPSSKSNTKAIAIGVSIGVSLLAISVAVLACLCYRRFNKKRSGTALLQEKQQQMSYPSYPSQQQPHNPPQQAYQAYPLQQQQQAMYSPTPTPTPAPPYNLQHGGVGSASMAEADGQPKPLMELDTVAEKK</sequence>
<name>A0A9P8LB15_9PEZI</name>
<keyword evidence="2" id="KW-0472">Membrane</keyword>
<dbReference type="EMBL" id="JAGHQM010000704">
    <property type="protein sequence ID" value="KAH0558911.1"/>
    <property type="molecule type" value="Genomic_DNA"/>
</dbReference>
<feature type="signal peptide" evidence="3">
    <location>
        <begin position="1"/>
        <end position="17"/>
    </location>
</feature>
<comment type="caution">
    <text evidence="4">The sequence shown here is derived from an EMBL/GenBank/DDBJ whole genome shotgun (WGS) entry which is preliminary data.</text>
</comment>
<feature type="chain" id="PRO_5040263953" evidence="3">
    <location>
        <begin position="18"/>
        <end position="305"/>
    </location>
</feature>
<keyword evidence="3" id="KW-0732">Signal</keyword>
<evidence type="ECO:0000313" key="4">
    <source>
        <dbReference type="EMBL" id="KAH0558911.1"/>
    </source>
</evidence>
<protein>
    <submittedName>
        <fullName evidence="4">Uncharacterized protein</fullName>
    </submittedName>
</protein>
<gene>
    <name evidence="4" type="ORF">GP486_004460</name>
</gene>
<feature type="region of interest" description="Disordered" evidence="1">
    <location>
        <begin position="148"/>
        <end position="181"/>
    </location>
</feature>
<feature type="compositionally biased region" description="Low complexity" evidence="1">
    <location>
        <begin position="226"/>
        <end position="263"/>
    </location>
</feature>
<organism evidence="4 5">
    <name type="scientific">Trichoglossum hirsutum</name>
    <dbReference type="NCBI Taxonomy" id="265104"/>
    <lineage>
        <taxon>Eukaryota</taxon>
        <taxon>Fungi</taxon>
        <taxon>Dikarya</taxon>
        <taxon>Ascomycota</taxon>
        <taxon>Pezizomycotina</taxon>
        <taxon>Geoglossomycetes</taxon>
        <taxon>Geoglossales</taxon>
        <taxon>Geoglossaceae</taxon>
        <taxon>Trichoglossum</taxon>
    </lineage>
</organism>
<feature type="transmembrane region" description="Helical" evidence="2">
    <location>
        <begin position="185"/>
        <end position="209"/>
    </location>
</feature>
<evidence type="ECO:0000256" key="1">
    <source>
        <dbReference type="SAM" id="MobiDB-lite"/>
    </source>
</evidence>
<dbReference type="Proteomes" id="UP000750711">
    <property type="component" value="Unassembled WGS sequence"/>
</dbReference>
<evidence type="ECO:0000256" key="2">
    <source>
        <dbReference type="SAM" id="Phobius"/>
    </source>
</evidence>
<keyword evidence="2" id="KW-0812">Transmembrane</keyword>
<feature type="region of interest" description="Disordered" evidence="1">
    <location>
        <begin position="224"/>
        <end position="305"/>
    </location>
</feature>
<accession>A0A9P8LB15</accession>
<keyword evidence="2" id="KW-1133">Transmembrane helix</keyword>
<proteinExistence type="predicted"/>
<dbReference type="AlphaFoldDB" id="A0A9P8LB15"/>